<dbReference type="PANTHER" id="PTHR14009:SF13">
    <property type="entry name" value="LETM1 DOMAIN-CONTAINING PROTEIN 1"/>
    <property type="match status" value="1"/>
</dbReference>
<dbReference type="OMA" id="EGGVHNM"/>
<reference evidence="10 11" key="1">
    <citation type="journal article" date="2014" name="Nat. Commun.">
        <title>Molecular traces of alternative social organization in a termite genome.</title>
        <authorList>
            <person name="Terrapon N."/>
            <person name="Li C."/>
            <person name="Robertson H.M."/>
            <person name="Ji L."/>
            <person name="Meng X."/>
            <person name="Booth W."/>
            <person name="Chen Z."/>
            <person name="Childers C.P."/>
            <person name="Glastad K.M."/>
            <person name="Gokhale K."/>
            <person name="Gowin J."/>
            <person name="Gronenberg W."/>
            <person name="Hermansen R.A."/>
            <person name="Hu H."/>
            <person name="Hunt B.G."/>
            <person name="Huylmans A.K."/>
            <person name="Khalil S.M."/>
            <person name="Mitchell R.D."/>
            <person name="Munoz-Torres M.C."/>
            <person name="Mustard J.A."/>
            <person name="Pan H."/>
            <person name="Reese J.T."/>
            <person name="Scharf M.E."/>
            <person name="Sun F."/>
            <person name="Vogel H."/>
            <person name="Xiao J."/>
            <person name="Yang W."/>
            <person name="Yang Z."/>
            <person name="Yang Z."/>
            <person name="Zhou J."/>
            <person name="Zhu J."/>
            <person name="Brent C.S."/>
            <person name="Elsik C.G."/>
            <person name="Goodisman M.A."/>
            <person name="Liberles D.A."/>
            <person name="Roe R.M."/>
            <person name="Vargo E.L."/>
            <person name="Vilcinskas A."/>
            <person name="Wang J."/>
            <person name="Bornberg-Bauer E."/>
            <person name="Korb J."/>
            <person name="Zhang G."/>
            <person name="Liebig J."/>
        </authorList>
    </citation>
    <scope>NUCLEOTIDE SEQUENCE [LARGE SCALE GENOMIC DNA]</scope>
    <source>
        <tissue evidence="10">Whole organism</tissue>
    </source>
</reference>
<keyword evidence="11" id="KW-1185">Reference proteome</keyword>
<name>A0A067R7H6_ZOONE</name>
<dbReference type="InterPro" id="IPR044202">
    <property type="entry name" value="LETM1/MDM38-like"/>
</dbReference>
<evidence type="ECO:0000256" key="2">
    <source>
        <dbReference type="ARBA" id="ARBA00022692"/>
    </source>
</evidence>
<evidence type="ECO:0000256" key="5">
    <source>
        <dbReference type="ARBA" id="ARBA00023128"/>
    </source>
</evidence>
<dbReference type="EMBL" id="KK852891">
    <property type="protein sequence ID" value="KDR14252.1"/>
    <property type="molecule type" value="Genomic_DNA"/>
</dbReference>
<evidence type="ECO:0000256" key="4">
    <source>
        <dbReference type="ARBA" id="ARBA00022989"/>
    </source>
</evidence>
<dbReference type="PROSITE" id="PS51758">
    <property type="entry name" value="LETM1_RBD"/>
    <property type="match status" value="1"/>
</dbReference>
<dbReference type="Proteomes" id="UP000027135">
    <property type="component" value="Unassembled WGS sequence"/>
</dbReference>
<dbReference type="Pfam" id="PF07766">
    <property type="entry name" value="LETM1_RBD"/>
    <property type="match status" value="1"/>
</dbReference>
<evidence type="ECO:0000256" key="6">
    <source>
        <dbReference type="ARBA" id="ARBA00023136"/>
    </source>
</evidence>
<dbReference type="InterPro" id="IPR033122">
    <property type="entry name" value="LETM1-like_RBD"/>
</dbReference>
<keyword evidence="5 7" id="KW-0496">Mitochondrion</keyword>
<keyword evidence="4 8" id="KW-1133">Transmembrane helix</keyword>
<gene>
    <name evidence="10" type="ORF">L798_10560</name>
</gene>
<dbReference type="PANTHER" id="PTHR14009">
    <property type="entry name" value="LEUCINE ZIPPER-EF-HAND CONTAINING TRANSMEMBRANE PROTEIN"/>
    <property type="match status" value="1"/>
</dbReference>
<dbReference type="GO" id="GO:0005743">
    <property type="term" value="C:mitochondrial inner membrane"/>
    <property type="evidence" value="ECO:0007669"/>
    <property type="project" value="UniProtKB-SubCell"/>
</dbReference>
<evidence type="ECO:0000256" key="1">
    <source>
        <dbReference type="ARBA" id="ARBA00004434"/>
    </source>
</evidence>
<dbReference type="eggNOG" id="KOG4263">
    <property type="taxonomic scope" value="Eukaryota"/>
</dbReference>
<dbReference type="FunCoup" id="A0A067R7H6">
    <property type="interactions" value="1487"/>
</dbReference>
<dbReference type="GO" id="GO:0043022">
    <property type="term" value="F:ribosome binding"/>
    <property type="evidence" value="ECO:0007669"/>
    <property type="project" value="InterPro"/>
</dbReference>
<evidence type="ECO:0000313" key="10">
    <source>
        <dbReference type="EMBL" id="KDR14252.1"/>
    </source>
</evidence>
<keyword evidence="2 8" id="KW-0812">Transmembrane</keyword>
<protein>
    <submittedName>
        <fullName evidence="10">LETM1 domain-containing protein 1</fullName>
    </submittedName>
</protein>
<organism evidence="10 11">
    <name type="scientific">Zootermopsis nevadensis</name>
    <name type="common">Dampwood termite</name>
    <dbReference type="NCBI Taxonomy" id="136037"/>
    <lineage>
        <taxon>Eukaryota</taxon>
        <taxon>Metazoa</taxon>
        <taxon>Ecdysozoa</taxon>
        <taxon>Arthropoda</taxon>
        <taxon>Hexapoda</taxon>
        <taxon>Insecta</taxon>
        <taxon>Pterygota</taxon>
        <taxon>Neoptera</taxon>
        <taxon>Polyneoptera</taxon>
        <taxon>Dictyoptera</taxon>
        <taxon>Blattodea</taxon>
        <taxon>Blattoidea</taxon>
        <taxon>Termitoidae</taxon>
        <taxon>Termopsidae</taxon>
        <taxon>Zootermopsis</taxon>
    </lineage>
</organism>
<dbReference type="OrthoDB" id="73691at2759"/>
<keyword evidence="6 8" id="KW-0472">Membrane</keyword>
<keyword evidence="3" id="KW-0999">Mitochondrion inner membrane</keyword>
<evidence type="ECO:0000256" key="8">
    <source>
        <dbReference type="SAM" id="Phobius"/>
    </source>
</evidence>
<dbReference type="InParanoid" id="A0A067R7H6"/>
<evidence type="ECO:0000313" key="11">
    <source>
        <dbReference type="Proteomes" id="UP000027135"/>
    </source>
</evidence>
<feature type="transmembrane region" description="Helical" evidence="8">
    <location>
        <begin position="126"/>
        <end position="149"/>
    </location>
</feature>
<proteinExistence type="predicted"/>
<sequence length="349" mass="41489">MSSTLVRTNWSQIRCCQRIIKCDNRFSHENRFSEGSKERNSSKTFKQYALSHYMKLVRSYEKVLEKKFPTAMHVYRIFMVGIKDFYTDMKYYFKIHRRLSSPAGFKCLTRKEIELYHQIPKDMLRVAPMLILSTLPFANYVVFPLVYMFPRQLLCQHFWSLQQRTEFAMEGLRRQLYNYKPVFRCLQSQLDTLKGRQEYEHWAYVLGLLGSGMHPKPEDIIKSVDLFRGDPYHFSYLYPGHVKGLLRMYSMHTGFWRRHRLAEQAVILHEMDMAIIREGGISKMSQEELRVACFLRGLNPVTMKAEDMIHWLTQWICVSKSVDRSSLSLLLHCPILLGYNQPSNWILIH</sequence>
<evidence type="ECO:0000259" key="9">
    <source>
        <dbReference type="PROSITE" id="PS51758"/>
    </source>
</evidence>
<evidence type="ECO:0000256" key="3">
    <source>
        <dbReference type="ARBA" id="ARBA00022792"/>
    </source>
</evidence>
<dbReference type="GO" id="GO:0030003">
    <property type="term" value="P:intracellular monoatomic cation homeostasis"/>
    <property type="evidence" value="ECO:0007669"/>
    <property type="project" value="TreeGrafter"/>
</dbReference>
<dbReference type="AlphaFoldDB" id="A0A067R7H6"/>
<comment type="subcellular location">
    <subcellularLocation>
        <location evidence="1">Mitochondrion inner membrane</location>
        <topology evidence="1">Single-pass membrane protein</topology>
    </subcellularLocation>
</comment>
<evidence type="ECO:0000256" key="7">
    <source>
        <dbReference type="PROSITE-ProRule" id="PRU01094"/>
    </source>
</evidence>
<feature type="domain" description="Letm1 RBD" evidence="9">
    <location>
        <begin position="174"/>
        <end position="349"/>
    </location>
</feature>
<accession>A0A067R7H6</accession>